<evidence type="ECO:0000313" key="11">
    <source>
        <dbReference type="Proteomes" id="UP001595616"/>
    </source>
</evidence>
<dbReference type="GO" id="GO:0008422">
    <property type="term" value="F:beta-glucosidase activity"/>
    <property type="evidence" value="ECO:0007669"/>
    <property type="project" value="UniProtKB-EC"/>
</dbReference>
<dbReference type="PRINTS" id="PR00131">
    <property type="entry name" value="GLHYDRLASE1"/>
</dbReference>
<evidence type="ECO:0000256" key="3">
    <source>
        <dbReference type="ARBA" id="ARBA00012744"/>
    </source>
</evidence>
<dbReference type="SUPFAM" id="SSF51445">
    <property type="entry name" value="(Trans)glycosidases"/>
    <property type="match status" value="1"/>
</dbReference>
<evidence type="ECO:0000256" key="4">
    <source>
        <dbReference type="ARBA" id="ARBA00022801"/>
    </source>
</evidence>
<keyword evidence="8" id="KW-0624">Polysaccharide degradation</keyword>
<dbReference type="Gene3D" id="3.20.20.80">
    <property type="entry name" value="Glycosidases"/>
    <property type="match status" value="1"/>
</dbReference>
<sequence>MPLGKITAKDFPKKFVWGVATSAYQTEGAFDKHGKKNSIWDTFTNDKKFTKGNGNIATDFYTKYEEDILKIKALNLGAFRFSLSWSRIFPDGIGEPNKKGVKFYHKVIDCCLKNEIEPWVTLYHWDLPQVLENEGGWTNREVLNWFTYFAEFCTKEYGTKVKKWMVLNEPMSFVGLGYFMGIHAPGRRGLGNFLPAAHHATLCQSIGGRIIRKNVEEASVGTTFSCSVVKPKNFFRRHVGAAKRLDALLNRFFIEPALGLGYPTDEIPGLKKIEKYFELGDQDLMKFDFDFIGIQYYFRIVAQYSLFPPLLFANQIAAEKRNAKINNMGMEIYPKGLMKMLEKYSAYENVKQIYITESGQCFDEEILNGEIDDQNRIKYFQKTFKICKKAIKKGIKLKGYFIWTLVDNFEWADGIKPRFGIIYNDFISQKRTLKKSAYWLKSFLKK</sequence>
<evidence type="ECO:0000256" key="6">
    <source>
        <dbReference type="ARBA" id="ARBA00023277"/>
    </source>
</evidence>
<keyword evidence="11" id="KW-1185">Reference proteome</keyword>
<dbReference type="InterPro" id="IPR033132">
    <property type="entry name" value="GH_1_N_CS"/>
</dbReference>
<comment type="catalytic activity">
    <reaction evidence="1 9">
        <text>Hydrolysis of terminal, non-reducing beta-D-glucosyl residues with release of beta-D-glucose.</text>
        <dbReference type="EC" id="3.2.1.21"/>
    </reaction>
</comment>
<dbReference type="PANTHER" id="PTHR10353">
    <property type="entry name" value="GLYCOSYL HYDROLASE"/>
    <property type="match status" value="1"/>
</dbReference>
<evidence type="ECO:0000256" key="9">
    <source>
        <dbReference type="RuleBase" id="RU361175"/>
    </source>
</evidence>
<dbReference type="InterPro" id="IPR017853">
    <property type="entry name" value="GH"/>
</dbReference>
<name>A0ABV7YPL6_9BACT</name>
<proteinExistence type="inferred from homology"/>
<gene>
    <name evidence="10" type="ORF">ACFOOI_01365</name>
</gene>
<keyword evidence="5" id="KW-0136">Cellulose degradation</keyword>
<evidence type="ECO:0000313" key="10">
    <source>
        <dbReference type="EMBL" id="MFC3809289.1"/>
    </source>
</evidence>
<evidence type="ECO:0000256" key="7">
    <source>
        <dbReference type="ARBA" id="ARBA00023295"/>
    </source>
</evidence>
<accession>A0ABV7YPL6</accession>
<dbReference type="RefSeq" id="WP_379834132.1">
    <property type="nucleotide sequence ID" value="NZ_JBHRYQ010000001.1"/>
</dbReference>
<dbReference type="Pfam" id="PF00232">
    <property type="entry name" value="Glyco_hydro_1"/>
    <property type="match status" value="1"/>
</dbReference>
<dbReference type="PROSITE" id="PS00653">
    <property type="entry name" value="GLYCOSYL_HYDROL_F1_2"/>
    <property type="match status" value="1"/>
</dbReference>
<dbReference type="InterPro" id="IPR001360">
    <property type="entry name" value="Glyco_hydro_1"/>
</dbReference>
<reference evidence="11" key="1">
    <citation type="journal article" date="2019" name="Int. J. Syst. Evol. Microbiol.">
        <title>The Global Catalogue of Microorganisms (GCM) 10K type strain sequencing project: providing services to taxonomists for standard genome sequencing and annotation.</title>
        <authorList>
            <consortium name="The Broad Institute Genomics Platform"/>
            <consortium name="The Broad Institute Genome Sequencing Center for Infectious Disease"/>
            <person name="Wu L."/>
            <person name="Ma J."/>
        </authorList>
    </citation>
    <scope>NUCLEOTIDE SEQUENCE [LARGE SCALE GENOMIC DNA]</scope>
    <source>
        <strain evidence="11">CECT 7956</strain>
    </source>
</reference>
<organism evidence="10 11">
    <name type="scientific">Lacihabitans lacunae</name>
    <dbReference type="NCBI Taxonomy" id="1028214"/>
    <lineage>
        <taxon>Bacteria</taxon>
        <taxon>Pseudomonadati</taxon>
        <taxon>Bacteroidota</taxon>
        <taxon>Cytophagia</taxon>
        <taxon>Cytophagales</taxon>
        <taxon>Leadbetterellaceae</taxon>
        <taxon>Lacihabitans</taxon>
    </lineage>
</organism>
<evidence type="ECO:0000256" key="5">
    <source>
        <dbReference type="ARBA" id="ARBA00023001"/>
    </source>
</evidence>
<evidence type="ECO:0000256" key="2">
    <source>
        <dbReference type="ARBA" id="ARBA00010838"/>
    </source>
</evidence>
<keyword evidence="7 9" id="KW-0326">Glycosidase</keyword>
<evidence type="ECO:0000256" key="1">
    <source>
        <dbReference type="ARBA" id="ARBA00000448"/>
    </source>
</evidence>
<protein>
    <recommendedName>
        <fullName evidence="3 9">Beta-glucosidase</fullName>
        <ecNumber evidence="3 9">3.2.1.21</ecNumber>
    </recommendedName>
</protein>
<dbReference type="EC" id="3.2.1.21" evidence="3 9"/>
<comment type="similarity">
    <text evidence="2 9">Belongs to the glycosyl hydrolase 1 family.</text>
</comment>
<dbReference type="Proteomes" id="UP001595616">
    <property type="component" value="Unassembled WGS sequence"/>
</dbReference>
<evidence type="ECO:0000256" key="8">
    <source>
        <dbReference type="ARBA" id="ARBA00023326"/>
    </source>
</evidence>
<dbReference type="InterPro" id="IPR017736">
    <property type="entry name" value="Glyco_hydro_1_beta-glucosidase"/>
</dbReference>
<keyword evidence="4 9" id="KW-0378">Hydrolase</keyword>
<dbReference type="PANTHER" id="PTHR10353:SF36">
    <property type="entry name" value="LP05116P"/>
    <property type="match status" value="1"/>
</dbReference>
<dbReference type="EMBL" id="JBHRYQ010000001">
    <property type="protein sequence ID" value="MFC3809289.1"/>
    <property type="molecule type" value="Genomic_DNA"/>
</dbReference>
<dbReference type="NCBIfam" id="TIGR03356">
    <property type="entry name" value="BGL"/>
    <property type="match status" value="1"/>
</dbReference>
<comment type="caution">
    <text evidence="10">The sequence shown here is derived from an EMBL/GenBank/DDBJ whole genome shotgun (WGS) entry which is preliminary data.</text>
</comment>
<keyword evidence="6" id="KW-0119">Carbohydrate metabolism</keyword>